<evidence type="ECO:0000313" key="2">
    <source>
        <dbReference type="Proteomes" id="UP000232488"/>
    </source>
</evidence>
<organismHost>
    <name type="scientific">Heterosigma akashiwo</name>
    <name type="common">Chromophytic alga</name>
    <name type="synonym">Heterosigma carterae</name>
    <dbReference type="NCBI Taxonomy" id="2829"/>
</organismHost>
<name>A0A1C9C569_HAV01</name>
<dbReference type="EMBL" id="KX008963">
    <property type="protein sequence ID" value="AOM63432.1"/>
    <property type="molecule type" value="Genomic_DNA"/>
</dbReference>
<dbReference type="Proteomes" id="UP000232488">
    <property type="component" value="Segment"/>
</dbReference>
<evidence type="ECO:0000313" key="1">
    <source>
        <dbReference type="EMBL" id="AOM63432.1"/>
    </source>
</evidence>
<sequence length="328" mass="38886">MENNSDIHNKDQLSNNVIKKKRGRKKRFEYTDINNNVDNLFQTRDVKQVEDDVRGEIKESENETFKTIEFNNNLEHDFSIENKTYKVSNVSFGNLQITVNSAACTDVKKLSETLFNYDTSCEVFTNNSTYKNIDGLSTREKINDNTIISMFENKHEENVIKTSRKNKQFNDKNKKQDDDTLLCINDTNAYHCENRKKNDFYSNVRNQHGTDYNKGEDKNDTLQYCWWCKFCKIDLQNYRFIPTKYDSKRKIYTKYGFFCSWSCAKAFNFDSSIGTKKIQERNYMILDICKHLYGNNVYRNIKPSPHWSLLKQYGGDLDIREFHQNTSF</sequence>
<dbReference type="OrthoDB" id="12066at10239"/>
<dbReference type="KEGG" id="vg:37618482"/>
<keyword evidence="2" id="KW-1185">Reference proteome</keyword>
<accession>A0A1C9C569</accession>
<evidence type="ECO:0008006" key="3">
    <source>
        <dbReference type="Google" id="ProtNLM"/>
    </source>
</evidence>
<reference evidence="1 2" key="1">
    <citation type="submission" date="2016-03" db="EMBL/GenBank/DDBJ databases">
        <title>Genome sequences of a Phycodnavirus, Heterosigma akashiwo virus strain 53.</title>
        <authorList>
            <person name="Ueki S."/>
            <person name="Ogura Y."/>
            <person name="Hayashi T."/>
        </authorList>
    </citation>
    <scope>NUCLEOTIDE SEQUENCE [LARGE SCALE GENOMIC DNA]</scope>
    <source>
        <strain evidence="1">HaV53</strain>
    </source>
</reference>
<dbReference type="RefSeq" id="YP_009507498.1">
    <property type="nucleotide sequence ID" value="NC_038553.1"/>
</dbReference>
<gene>
    <name evidence="1" type="primary">HaV53_ORF101</name>
</gene>
<protein>
    <recommendedName>
        <fullName evidence="3">MYM-type domain-containing protein</fullName>
    </recommendedName>
</protein>
<organism evidence="1 2">
    <name type="scientific">Heterosigma akashiwo virus 01</name>
    <name type="common">HaV01</name>
    <dbReference type="NCBI Taxonomy" id="97195"/>
    <lineage>
        <taxon>Viruses</taxon>
        <taxon>Varidnaviria</taxon>
        <taxon>Bamfordvirae</taxon>
        <taxon>Nucleocytoviricota</taxon>
        <taxon>Megaviricetes</taxon>
        <taxon>Algavirales</taxon>
        <taxon>Phycodnaviridae</taxon>
        <taxon>Raphidovirus</taxon>
        <taxon>Raphidovirus japonicum</taxon>
    </lineage>
</organism>
<proteinExistence type="predicted"/>
<dbReference type="GeneID" id="37618482"/>